<proteinExistence type="predicted"/>
<dbReference type="RefSeq" id="WP_197737817.1">
    <property type="nucleotide sequence ID" value="NZ_LR699114.1"/>
</dbReference>
<dbReference type="PANTHER" id="PTHR47514:SF2">
    <property type="entry name" value="TRANSKETOLASE"/>
    <property type="match status" value="1"/>
</dbReference>
<evidence type="ECO:0000313" key="2">
    <source>
        <dbReference type="EMBL" id="RDI48161.1"/>
    </source>
</evidence>
<accession>A0A370GX77</accession>
<organism evidence="2 3">
    <name type="scientific">Aquicella lusitana</name>
    <dbReference type="NCBI Taxonomy" id="254246"/>
    <lineage>
        <taxon>Bacteria</taxon>
        <taxon>Pseudomonadati</taxon>
        <taxon>Pseudomonadota</taxon>
        <taxon>Gammaproteobacteria</taxon>
        <taxon>Legionellales</taxon>
        <taxon>Coxiellaceae</taxon>
        <taxon>Aquicella</taxon>
    </lineage>
</organism>
<evidence type="ECO:0000313" key="3">
    <source>
        <dbReference type="Proteomes" id="UP000254720"/>
    </source>
</evidence>
<dbReference type="EMBL" id="QQAX01000003">
    <property type="protein sequence ID" value="RDI48161.1"/>
    <property type="molecule type" value="Genomic_DNA"/>
</dbReference>
<comment type="caution">
    <text evidence="2">The sequence shown here is derived from an EMBL/GenBank/DDBJ whole genome shotgun (WGS) entry which is preliminary data.</text>
</comment>
<name>A0A370GX77_9COXI</name>
<dbReference type="Proteomes" id="UP000254720">
    <property type="component" value="Unassembled WGS sequence"/>
</dbReference>
<dbReference type="AlphaFoldDB" id="A0A370GX77"/>
<gene>
    <name evidence="2" type="ORF">C8D86_103126</name>
</gene>
<feature type="domain" description="Transketolase N-terminal" evidence="1">
    <location>
        <begin position="24"/>
        <end position="267"/>
    </location>
</feature>
<dbReference type="PANTHER" id="PTHR47514">
    <property type="entry name" value="TRANSKETOLASE N-TERMINAL SECTION-RELATED"/>
    <property type="match status" value="1"/>
</dbReference>
<sequence length="289" mass="32347">MNRPNYALVETNNQAMLEDLKKRAKLLRWRIIETSHKAGVPHLGSCLSCIDILTALYFSELRIDPKNPLWPGRDRFILSKGHGAPALFQVLAMRGYYPESMLENYGEDGGLFAEHPPAPRELPGIEAATGSLGHGLPIGLGMALAARMHKQDYRVYALLGDGECNEGTVWEAAMLAAAQKLNNICVIIDFNKWQATDRSQEVMALDPLADKWRAFGWNAFEMDGHDMENILDTLKHFPSENRPTAIIAHTVKGSGISFMEDNNNWHYRIPSPEDLIKAKAELKLEVEPV</sequence>
<protein>
    <submittedName>
        <fullName evidence="2">Transketolase subunit A</fullName>
    </submittedName>
</protein>
<evidence type="ECO:0000259" key="1">
    <source>
        <dbReference type="Pfam" id="PF00456"/>
    </source>
</evidence>
<dbReference type="CDD" id="cd02012">
    <property type="entry name" value="TPP_TK"/>
    <property type="match status" value="1"/>
</dbReference>
<keyword evidence="3" id="KW-1185">Reference proteome</keyword>
<dbReference type="Gene3D" id="3.40.50.970">
    <property type="match status" value="1"/>
</dbReference>
<dbReference type="Pfam" id="PF00456">
    <property type="entry name" value="Transketolase_N"/>
    <property type="match status" value="1"/>
</dbReference>
<dbReference type="InterPro" id="IPR029061">
    <property type="entry name" value="THDP-binding"/>
</dbReference>
<dbReference type="InterPro" id="IPR005474">
    <property type="entry name" value="Transketolase_N"/>
</dbReference>
<dbReference type="SUPFAM" id="SSF52518">
    <property type="entry name" value="Thiamin diphosphate-binding fold (THDP-binding)"/>
    <property type="match status" value="1"/>
</dbReference>
<reference evidence="2 3" key="1">
    <citation type="submission" date="2018-07" db="EMBL/GenBank/DDBJ databases">
        <title>Genomic Encyclopedia of Type Strains, Phase IV (KMG-IV): sequencing the most valuable type-strain genomes for metagenomic binning, comparative biology and taxonomic classification.</title>
        <authorList>
            <person name="Goeker M."/>
        </authorList>
    </citation>
    <scope>NUCLEOTIDE SEQUENCE [LARGE SCALE GENOMIC DNA]</scope>
    <source>
        <strain evidence="2 3">DSM 16500</strain>
    </source>
</reference>